<dbReference type="Gene3D" id="3.30.70.270">
    <property type="match status" value="1"/>
</dbReference>
<sequence length="590" mass="66838">MGPCVTQLAVCRHVGADEVEKSGYANFSITAVLPKSKELKQPSFYRGGEQKQVGKSGCDVGKRTVPVRKYDSILKALSSLENANKFLERIILSNSVLLTICGLGSVWSWNFISRRGGSEVHSKTQFKVCHGSLYAVMWLADEPREFNLPTLPQRCITYEAEKLHSKYGVHSEEYVPIRTALEDSSDITDTAKVEIFIRGIDQDVSTGTTTGCSFHAKYLSSVFLLHRLSVACNHCSSSFGHRWDRSKGKHINSPRVPDLAADSSLSVSKLDSEARRRTETLFKTLEWRTAGPMSAAAIFNGCAANDALVCREKIKIVQGQFLSDAFPIHCGLKQGDAISPLLFNFALEYAIRKVQDNRQGLELNGLHQLLVYADDLNMLGENTQTIRENTEILLEASRAIGLEVNPEKTKYMIMSRDQNIVRNGNIKIGDLSFEEVEKFKYLGATVTNINDTREEIKRRINMGNAVFENKVLRKIFGAKRDEVTGEWRKLHNTELHALYSSPDIIRNIKSKRLRWAGHVARMGESRNAYRVLVGRPEGKRPLGRPRRRWEDNIKMDLREVGYEDRDWINLAQDRDRWRAYVRAAMNLRVP</sequence>
<dbReference type="InterPro" id="IPR043502">
    <property type="entry name" value="DNA/RNA_pol_sf"/>
</dbReference>
<reference evidence="2 3" key="1">
    <citation type="journal article" date="2022" name="Allergy">
        <title>Genome assembly and annotation of Periplaneta americana reveal a comprehensive cockroach allergen profile.</title>
        <authorList>
            <person name="Wang L."/>
            <person name="Xiong Q."/>
            <person name="Saelim N."/>
            <person name="Wang L."/>
            <person name="Nong W."/>
            <person name="Wan A.T."/>
            <person name="Shi M."/>
            <person name="Liu X."/>
            <person name="Cao Q."/>
            <person name="Hui J.H.L."/>
            <person name="Sookrung N."/>
            <person name="Leung T.F."/>
            <person name="Tungtrongchitr A."/>
            <person name="Tsui S.K.W."/>
        </authorList>
    </citation>
    <scope>NUCLEOTIDE SEQUENCE [LARGE SCALE GENOMIC DNA]</scope>
    <source>
        <strain evidence="2">PWHHKU_190912</strain>
    </source>
</reference>
<evidence type="ECO:0000313" key="2">
    <source>
        <dbReference type="EMBL" id="KAJ4433807.1"/>
    </source>
</evidence>
<dbReference type="InterPro" id="IPR043128">
    <property type="entry name" value="Rev_trsase/Diguanyl_cyclase"/>
</dbReference>
<dbReference type="PANTHER" id="PTHR47027:SF20">
    <property type="entry name" value="REVERSE TRANSCRIPTASE-LIKE PROTEIN WITH RNA-DIRECTED DNA POLYMERASE DOMAIN"/>
    <property type="match status" value="1"/>
</dbReference>
<evidence type="ECO:0000259" key="1">
    <source>
        <dbReference type="Pfam" id="PF00078"/>
    </source>
</evidence>
<keyword evidence="3" id="KW-1185">Reference proteome</keyword>
<name>A0ABQ8SJG7_PERAM</name>
<proteinExistence type="predicted"/>
<dbReference type="PANTHER" id="PTHR47027">
    <property type="entry name" value="REVERSE TRANSCRIPTASE DOMAIN-CONTAINING PROTEIN"/>
    <property type="match status" value="1"/>
</dbReference>
<dbReference type="EMBL" id="JAJSOF020000027">
    <property type="protein sequence ID" value="KAJ4433807.1"/>
    <property type="molecule type" value="Genomic_DNA"/>
</dbReference>
<accession>A0ABQ8SJG7</accession>
<gene>
    <name evidence="2" type="ORF">ANN_16119</name>
</gene>
<protein>
    <recommendedName>
        <fullName evidence="1">Reverse transcriptase domain-containing protein</fullName>
    </recommendedName>
</protein>
<dbReference type="SUPFAM" id="SSF56672">
    <property type="entry name" value="DNA/RNA polymerases"/>
    <property type="match status" value="1"/>
</dbReference>
<comment type="caution">
    <text evidence="2">The sequence shown here is derived from an EMBL/GenBank/DDBJ whole genome shotgun (WGS) entry which is preliminary data.</text>
</comment>
<evidence type="ECO:0000313" key="3">
    <source>
        <dbReference type="Proteomes" id="UP001148838"/>
    </source>
</evidence>
<dbReference type="Pfam" id="PF00078">
    <property type="entry name" value="RVT_1"/>
    <property type="match status" value="1"/>
</dbReference>
<feature type="domain" description="Reverse transcriptase" evidence="1">
    <location>
        <begin position="314"/>
        <end position="445"/>
    </location>
</feature>
<dbReference type="Proteomes" id="UP001148838">
    <property type="component" value="Unassembled WGS sequence"/>
</dbReference>
<organism evidence="2 3">
    <name type="scientific">Periplaneta americana</name>
    <name type="common">American cockroach</name>
    <name type="synonym">Blatta americana</name>
    <dbReference type="NCBI Taxonomy" id="6978"/>
    <lineage>
        <taxon>Eukaryota</taxon>
        <taxon>Metazoa</taxon>
        <taxon>Ecdysozoa</taxon>
        <taxon>Arthropoda</taxon>
        <taxon>Hexapoda</taxon>
        <taxon>Insecta</taxon>
        <taxon>Pterygota</taxon>
        <taxon>Neoptera</taxon>
        <taxon>Polyneoptera</taxon>
        <taxon>Dictyoptera</taxon>
        <taxon>Blattodea</taxon>
        <taxon>Blattoidea</taxon>
        <taxon>Blattidae</taxon>
        <taxon>Blattinae</taxon>
        <taxon>Periplaneta</taxon>
    </lineage>
</organism>
<dbReference type="InterPro" id="IPR000477">
    <property type="entry name" value="RT_dom"/>
</dbReference>